<evidence type="ECO:0000313" key="1">
    <source>
        <dbReference type="EMBL" id="OTF83989.1"/>
    </source>
</evidence>
<dbReference type="EMBL" id="MUJZ01001271">
    <property type="protein sequence ID" value="OTF83989.1"/>
    <property type="molecule type" value="Genomic_DNA"/>
</dbReference>
<sequence length="11" mass="1362">MIHMQNYAIQI</sequence>
<name>A0A1Y3BSP0_EURMA</name>
<organism evidence="1 2">
    <name type="scientific">Euroglyphus maynei</name>
    <name type="common">Mayne's house dust mite</name>
    <dbReference type="NCBI Taxonomy" id="6958"/>
    <lineage>
        <taxon>Eukaryota</taxon>
        <taxon>Metazoa</taxon>
        <taxon>Ecdysozoa</taxon>
        <taxon>Arthropoda</taxon>
        <taxon>Chelicerata</taxon>
        <taxon>Arachnida</taxon>
        <taxon>Acari</taxon>
        <taxon>Acariformes</taxon>
        <taxon>Sarcoptiformes</taxon>
        <taxon>Astigmata</taxon>
        <taxon>Psoroptidia</taxon>
        <taxon>Analgoidea</taxon>
        <taxon>Pyroglyphidae</taxon>
        <taxon>Pyroglyphinae</taxon>
        <taxon>Euroglyphus</taxon>
    </lineage>
</organism>
<accession>A0A1Y3BSP0</accession>
<keyword evidence="2" id="KW-1185">Reference proteome</keyword>
<comment type="caution">
    <text evidence="1">The sequence shown here is derived from an EMBL/GenBank/DDBJ whole genome shotgun (WGS) entry which is preliminary data.</text>
</comment>
<dbReference type="Proteomes" id="UP000194236">
    <property type="component" value="Unassembled WGS sequence"/>
</dbReference>
<proteinExistence type="predicted"/>
<evidence type="ECO:0000313" key="2">
    <source>
        <dbReference type="Proteomes" id="UP000194236"/>
    </source>
</evidence>
<protein>
    <submittedName>
        <fullName evidence="1">Uncharacterized protein</fullName>
    </submittedName>
</protein>
<reference evidence="1 2" key="1">
    <citation type="submission" date="2017-03" db="EMBL/GenBank/DDBJ databases">
        <title>Genome Survey of Euroglyphus maynei.</title>
        <authorList>
            <person name="Arlian L.G."/>
            <person name="Morgan M.S."/>
            <person name="Rider S.D."/>
        </authorList>
    </citation>
    <scope>NUCLEOTIDE SEQUENCE [LARGE SCALE GENOMIC DNA]</scope>
    <source>
        <strain evidence="1">Arlian Lab</strain>
        <tissue evidence="1">Whole body</tissue>
    </source>
</reference>
<gene>
    <name evidence="1" type="ORF">BLA29_005110</name>
</gene>